<protein>
    <recommendedName>
        <fullName evidence="8">Peptidase S54 rhomboid domain-containing protein</fullName>
    </recommendedName>
</protein>
<feature type="domain" description="Peptidase S54 rhomboid" evidence="8">
    <location>
        <begin position="69"/>
        <end position="230"/>
    </location>
</feature>
<evidence type="ECO:0000256" key="2">
    <source>
        <dbReference type="ARBA" id="ARBA00022475"/>
    </source>
</evidence>
<evidence type="ECO:0000256" key="7">
    <source>
        <dbReference type="SAM" id="Phobius"/>
    </source>
</evidence>
<dbReference type="PANTHER" id="PTHR43066">
    <property type="entry name" value="RHOMBOID-RELATED PROTEIN"/>
    <property type="match status" value="1"/>
</dbReference>
<organism evidence="9 10">
    <name type="scientific">Terrihabitans soli</name>
    <dbReference type="NCBI Taxonomy" id="708113"/>
    <lineage>
        <taxon>Bacteria</taxon>
        <taxon>Pseudomonadati</taxon>
        <taxon>Pseudomonadota</taxon>
        <taxon>Alphaproteobacteria</taxon>
        <taxon>Hyphomicrobiales</taxon>
        <taxon>Terrihabitans</taxon>
    </lineage>
</organism>
<dbReference type="GO" id="GO:0004252">
    <property type="term" value="F:serine-type endopeptidase activity"/>
    <property type="evidence" value="ECO:0007669"/>
    <property type="project" value="InterPro"/>
</dbReference>
<feature type="transmembrane region" description="Helical" evidence="7">
    <location>
        <begin position="135"/>
        <end position="154"/>
    </location>
</feature>
<keyword evidence="3" id="KW-0997">Cell inner membrane</keyword>
<name>A0A6S6QXJ6_9HYPH</name>
<reference evidence="9 10" key="1">
    <citation type="submission" date="2020-08" db="EMBL/GenBank/DDBJ databases">
        <title>Genome sequence of Rhizobiales bacterium strain IZ6.</title>
        <authorList>
            <person name="Nakai R."/>
            <person name="Naganuma T."/>
        </authorList>
    </citation>
    <scope>NUCLEOTIDE SEQUENCE [LARGE SCALE GENOMIC DNA]</scope>
    <source>
        <strain evidence="9 10">IZ6</strain>
    </source>
</reference>
<dbReference type="AlphaFoldDB" id="A0A6S6QXJ6"/>
<feature type="transmembrane region" description="Helical" evidence="7">
    <location>
        <begin position="83"/>
        <end position="102"/>
    </location>
</feature>
<dbReference type="Proteomes" id="UP000515317">
    <property type="component" value="Chromosome"/>
</dbReference>
<evidence type="ECO:0000259" key="8">
    <source>
        <dbReference type="Pfam" id="PF01694"/>
    </source>
</evidence>
<dbReference type="SUPFAM" id="SSF144091">
    <property type="entry name" value="Rhomboid-like"/>
    <property type="match status" value="1"/>
</dbReference>
<evidence type="ECO:0000256" key="4">
    <source>
        <dbReference type="ARBA" id="ARBA00022692"/>
    </source>
</evidence>
<evidence type="ECO:0000256" key="6">
    <source>
        <dbReference type="ARBA" id="ARBA00023136"/>
    </source>
</evidence>
<gene>
    <name evidence="9" type="ORF">IZ6_20230</name>
</gene>
<keyword evidence="2" id="KW-1003">Cell membrane</keyword>
<feature type="transmembrane region" description="Helical" evidence="7">
    <location>
        <begin position="187"/>
        <end position="208"/>
    </location>
</feature>
<proteinExistence type="predicted"/>
<evidence type="ECO:0000256" key="5">
    <source>
        <dbReference type="ARBA" id="ARBA00022989"/>
    </source>
</evidence>
<dbReference type="Gene3D" id="1.20.1540.10">
    <property type="entry name" value="Rhomboid-like"/>
    <property type="match status" value="1"/>
</dbReference>
<sequence length="248" mass="26610">MVLEPSREPLFNTPPVVGWTIAALVAIHVARSLVLGPAETDRLLELFAFIPARYDPAVSEAFRGGLAADIWTFVTYAGLHGDYMHLGVNCIWLLAFGSAVAWRFGAKRFLAFMAATAAAGAATHLIMHFGEPNPMIGASGAISGLTAAAVRFVFEAGGPLGAFRRRGRAAFAVPAVPLIDVFRSPQIMVFVGIWFGINLLYALTAWIGGGASPVAWEAHIGGFIAGLVLFRLFDPRLPFGVFELRRRA</sequence>
<dbReference type="EMBL" id="AP023361">
    <property type="protein sequence ID" value="BCJ91288.1"/>
    <property type="molecule type" value="Genomic_DNA"/>
</dbReference>
<dbReference type="PANTHER" id="PTHR43066:SF26">
    <property type="entry name" value="RHOMBOID PROTEASE GLPG"/>
    <property type="match status" value="1"/>
</dbReference>
<evidence type="ECO:0000313" key="9">
    <source>
        <dbReference type="EMBL" id="BCJ91288.1"/>
    </source>
</evidence>
<keyword evidence="10" id="KW-1185">Reference proteome</keyword>
<evidence type="ECO:0000256" key="3">
    <source>
        <dbReference type="ARBA" id="ARBA00022519"/>
    </source>
</evidence>
<comment type="subcellular location">
    <subcellularLocation>
        <location evidence="1">Membrane</location>
        <topology evidence="1">Multi-pass membrane protein</topology>
    </subcellularLocation>
</comment>
<dbReference type="KEGG" id="tso:IZ6_20230"/>
<evidence type="ECO:0000256" key="1">
    <source>
        <dbReference type="ARBA" id="ARBA00004141"/>
    </source>
</evidence>
<dbReference type="GO" id="GO:0016020">
    <property type="term" value="C:membrane"/>
    <property type="evidence" value="ECO:0007669"/>
    <property type="project" value="UniProtKB-SubCell"/>
</dbReference>
<dbReference type="InterPro" id="IPR022764">
    <property type="entry name" value="Peptidase_S54_rhomboid_dom"/>
</dbReference>
<keyword evidence="6 7" id="KW-0472">Membrane</keyword>
<dbReference type="InterPro" id="IPR035952">
    <property type="entry name" value="Rhomboid-like_sf"/>
</dbReference>
<feature type="transmembrane region" description="Helical" evidence="7">
    <location>
        <begin position="109"/>
        <end position="129"/>
    </location>
</feature>
<dbReference type="Pfam" id="PF01694">
    <property type="entry name" value="Rhomboid"/>
    <property type="match status" value="1"/>
</dbReference>
<accession>A0A6S6QXJ6</accession>
<evidence type="ECO:0000313" key="10">
    <source>
        <dbReference type="Proteomes" id="UP000515317"/>
    </source>
</evidence>
<keyword evidence="4 7" id="KW-0812">Transmembrane</keyword>
<feature type="transmembrane region" description="Helical" evidence="7">
    <location>
        <begin position="16"/>
        <end position="36"/>
    </location>
</feature>
<feature type="transmembrane region" description="Helical" evidence="7">
    <location>
        <begin position="214"/>
        <end position="233"/>
    </location>
</feature>
<keyword evidence="5 7" id="KW-1133">Transmembrane helix</keyword>